<dbReference type="Gene3D" id="3.40.30.10">
    <property type="entry name" value="Glutaredoxin"/>
    <property type="match status" value="1"/>
</dbReference>
<feature type="region of interest" description="Disordered" evidence="8">
    <location>
        <begin position="169"/>
        <end position="202"/>
    </location>
</feature>
<dbReference type="GO" id="GO:0051537">
    <property type="term" value="F:2 iron, 2 sulfur cluster binding"/>
    <property type="evidence" value="ECO:0007669"/>
    <property type="project" value="UniProtKB-KW"/>
</dbReference>
<dbReference type="CDD" id="cd03028">
    <property type="entry name" value="GRX_PICOT_like"/>
    <property type="match status" value="1"/>
</dbReference>
<keyword evidence="2" id="KW-0001">2Fe-2S</keyword>
<dbReference type="EMBL" id="SPOI01000027">
    <property type="protein sequence ID" value="TIB39722.1"/>
    <property type="molecule type" value="Genomic_DNA"/>
</dbReference>
<dbReference type="AlphaFoldDB" id="A0A4T0JUU1"/>
<evidence type="ECO:0000256" key="7">
    <source>
        <dbReference type="ARBA" id="ARBA00067618"/>
    </source>
</evidence>
<sequence>MVLFFESSAIQPHIEIYMGKDKIENEELIKHGFDNDVWFHVDKLSSAHVYMRLRDDMSWDNIPHPALYDCSQLVKANSIQGNKKDNVIIIYTPWSNLKKTGDMEDGAVAFHNDRLVKRVHVPTRENAIVNRINKSKTEREVDFIAEKIERERKLGQMKKKDAIVRKQATDQAKKEMQDEKAARSYDKMWSAEDEEEAAATQPRGMEMEDDFILAFKGFSRAASTTTSRTFTPSTLSHLNHIRSLSTQSRQLIDNAVNAHPIVLFMKGKPSAPLCGFSRAVVQILDVQGADPEKIRAYDCLEDDQLRNGIKEYSDWPTIPQVYVNGDFVGGCDILLSMHQSGELSELLKNKQLLLPIAE</sequence>
<dbReference type="InterPro" id="IPR036249">
    <property type="entry name" value="Thioredoxin-like_sf"/>
</dbReference>
<evidence type="ECO:0000256" key="8">
    <source>
        <dbReference type="SAM" id="MobiDB-lite"/>
    </source>
</evidence>
<evidence type="ECO:0000256" key="5">
    <source>
        <dbReference type="ARBA" id="ARBA00023014"/>
    </source>
</evidence>
<dbReference type="InterPro" id="IPR002109">
    <property type="entry name" value="Glutaredoxin"/>
</dbReference>
<reference evidence="13 14" key="1">
    <citation type="submission" date="2019-03" db="EMBL/GenBank/DDBJ databases">
        <title>Sequencing 23 genomes of Wallemia ichthyophaga.</title>
        <authorList>
            <person name="Gostincar C."/>
        </authorList>
    </citation>
    <scope>NUCLEOTIDE SEQUENCE [LARGE SCALE GENOMIC DNA]</scope>
    <source>
        <strain evidence="12 14">EXF-6200</strain>
        <strain evidence="11 13">EXF-8621</strain>
    </source>
</reference>
<evidence type="ECO:0000313" key="14">
    <source>
        <dbReference type="Proteomes" id="UP000310689"/>
    </source>
</evidence>
<dbReference type="PROSITE" id="PS51354">
    <property type="entry name" value="GLUTAREDOXIN_2"/>
    <property type="match status" value="1"/>
</dbReference>
<dbReference type="Proteomes" id="UP000310689">
    <property type="component" value="Unassembled WGS sequence"/>
</dbReference>
<dbReference type="PANTHER" id="PTHR13049">
    <property type="entry name" value="DUF814-RELATED"/>
    <property type="match status" value="1"/>
</dbReference>
<feature type="compositionally biased region" description="Basic and acidic residues" evidence="8">
    <location>
        <begin position="169"/>
        <end position="190"/>
    </location>
</feature>
<dbReference type="EMBL" id="SPOF01000014">
    <property type="protein sequence ID" value="TIB13531.1"/>
    <property type="molecule type" value="Genomic_DNA"/>
</dbReference>
<evidence type="ECO:0000313" key="13">
    <source>
        <dbReference type="Proteomes" id="UP000306954"/>
    </source>
</evidence>
<dbReference type="InterPro" id="IPR039730">
    <property type="entry name" value="Jlp2/Ccd25"/>
</dbReference>
<dbReference type="PANTHER" id="PTHR13049:SF2">
    <property type="entry name" value="COILED-COIL DOMAIN-CONTAINING PROTEIN 25"/>
    <property type="match status" value="1"/>
</dbReference>
<comment type="similarity">
    <text evidence="1">Belongs to the CCDC25 family.</text>
</comment>
<proteinExistence type="inferred from homology"/>
<evidence type="ECO:0000259" key="9">
    <source>
        <dbReference type="Pfam" id="PF00462"/>
    </source>
</evidence>
<dbReference type="FunFam" id="3.40.30.10:FF:000005">
    <property type="entry name" value="Glutaredoxin 5"/>
    <property type="match status" value="1"/>
</dbReference>
<protein>
    <recommendedName>
        <fullName evidence="7">Monothiol glutaredoxin-5, mitochondrial</fullName>
    </recommendedName>
</protein>
<organism evidence="12 14">
    <name type="scientific">Wallemia ichthyophaga</name>
    <dbReference type="NCBI Taxonomy" id="245174"/>
    <lineage>
        <taxon>Eukaryota</taxon>
        <taxon>Fungi</taxon>
        <taxon>Dikarya</taxon>
        <taxon>Basidiomycota</taxon>
        <taxon>Wallemiomycotina</taxon>
        <taxon>Wallemiomycetes</taxon>
        <taxon>Wallemiales</taxon>
        <taxon>Wallemiaceae</taxon>
        <taxon>Wallemia</taxon>
    </lineage>
</organism>
<dbReference type="InterPro" id="IPR008532">
    <property type="entry name" value="NFACT_RNA-bd"/>
</dbReference>
<evidence type="ECO:0000313" key="11">
    <source>
        <dbReference type="EMBL" id="TIB13531.1"/>
    </source>
</evidence>
<keyword evidence="5" id="KW-0411">Iron-sulfur</keyword>
<dbReference type="GO" id="GO:0044571">
    <property type="term" value="P:[2Fe-2S] cluster assembly"/>
    <property type="evidence" value="ECO:0007669"/>
    <property type="project" value="UniProtKB-ARBA"/>
</dbReference>
<dbReference type="GO" id="GO:0046872">
    <property type="term" value="F:metal ion binding"/>
    <property type="evidence" value="ECO:0007669"/>
    <property type="project" value="UniProtKB-KW"/>
</dbReference>
<dbReference type="SUPFAM" id="SSF52833">
    <property type="entry name" value="Thioredoxin-like"/>
    <property type="match status" value="1"/>
</dbReference>
<dbReference type="Pfam" id="PF05670">
    <property type="entry name" value="NFACT-R_1"/>
    <property type="match status" value="1"/>
</dbReference>
<dbReference type="InterPro" id="IPR004480">
    <property type="entry name" value="Monothiol_GRX-rel"/>
</dbReference>
<evidence type="ECO:0000256" key="4">
    <source>
        <dbReference type="ARBA" id="ARBA00023004"/>
    </source>
</evidence>
<dbReference type="NCBIfam" id="TIGR00365">
    <property type="entry name" value="Grx4 family monothiol glutaredoxin"/>
    <property type="match status" value="1"/>
</dbReference>
<accession>A0A4T0JUU1</accession>
<keyword evidence="4" id="KW-0408">Iron</keyword>
<evidence type="ECO:0000256" key="1">
    <source>
        <dbReference type="ARBA" id="ARBA00008998"/>
    </source>
</evidence>
<feature type="domain" description="NFACT RNA-binding" evidence="10">
    <location>
        <begin position="1"/>
        <end position="112"/>
    </location>
</feature>
<dbReference type="Pfam" id="PF00462">
    <property type="entry name" value="Glutaredoxin"/>
    <property type="match status" value="1"/>
</dbReference>
<dbReference type="GO" id="GO:0015036">
    <property type="term" value="F:disulfide oxidoreductase activity"/>
    <property type="evidence" value="ECO:0007669"/>
    <property type="project" value="UniProtKB-ARBA"/>
</dbReference>
<evidence type="ECO:0000259" key="10">
    <source>
        <dbReference type="Pfam" id="PF05670"/>
    </source>
</evidence>
<name>A0A4T0JUU1_WALIC</name>
<keyword evidence="3" id="KW-0479">Metal-binding</keyword>
<feature type="domain" description="Glutaredoxin" evidence="9">
    <location>
        <begin position="261"/>
        <end position="328"/>
    </location>
</feature>
<keyword evidence="6" id="KW-0676">Redox-active center</keyword>
<evidence type="ECO:0000256" key="2">
    <source>
        <dbReference type="ARBA" id="ARBA00022714"/>
    </source>
</evidence>
<evidence type="ECO:0000313" key="12">
    <source>
        <dbReference type="EMBL" id="TIB39722.1"/>
    </source>
</evidence>
<evidence type="ECO:0000256" key="3">
    <source>
        <dbReference type="ARBA" id="ARBA00022723"/>
    </source>
</evidence>
<dbReference type="Proteomes" id="UP000306954">
    <property type="component" value="Unassembled WGS sequence"/>
</dbReference>
<comment type="caution">
    <text evidence="12">The sequence shown here is derived from an EMBL/GenBank/DDBJ whole genome shotgun (WGS) entry which is preliminary data.</text>
</comment>
<dbReference type="InterPro" id="IPR033658">
    <property type="entry name" value="GRX_PICOT-like"/>
</dbReference>
<evidence type="ECO:0000256" key="6">
    <source>
        <dbReference type="ARBA" id="ARBA00023284"/>
    </source>
</evidence>
<gene>
    <name evidence="12" type="ORF">E3P86_00995</name>
    <name evidence="11" type="ORF">E3P90_01626</name>
</gene>